<dbReference type="Proteomes" id="UP000001202">
    <property type="component" value="Chromosome"/>
</dbReference>
<keyword evidence="5" id="KW-0819">tRNA processing</keyword>
<dbReference type="Gene3D" id="3.40.50.300">
    <property type="entry name" value="P-loop containing nucleotide triphosphate hydrolases"/>
    <property type="match status" value="1"/>
</dbReference>
<evidence type="ECO:0000256" key="1">
    <source>
        <dbReference type="ARBA" id="ARBA00004496"/>
    </source>
</evidence>
<evidence type="ECO:0000256" key="6">
    <source>
        <dbReference type="ARBA" id="ARBA00022723"/>
    </source>
</evidence>
<dbReference type="AlphaFoldDB" id="A0A0H3BLL7"/>
<name>A0A0H3BLL7_TREPS</name>
<dbReference type="GO" id="GO:0046872">
    <property type="term" value="F:metal ion binding"/>
    <property type="evidence" value="ECO:0007669"/>
    <property type="project" value="UniProtKB-KW"/>
</dbReference>
<evidence type="ECO:0000313" key="12">
    <source>
        <dbReference type="Proteomes" id="UP000001202"/>
    </source>
</evidence>
<dbReference type="PATRIC" id="fig|455434.6.peg.862"/>
<comment type="similarity">
    <text evidence="2">Belongs to the TsaE family.</text>
</comment>
<keyword evidence="4" id="KW-0963">Cytoplasm</keyword>
<dbReference type="PANTHER" id="PTHR33540">
    <property type="entry name" value="TRNA THREONYLCARBAMOYLADENOSINE BIOSYNTHESIS PROTEIN TSAE"/>
    <property type="match status" value="1"/>
</dbReference>
<comment type="subcellular location">
    <subcellularLocation>
        <location evidence="1">Cytoplasm</location>
    </subcellularLocation>
</comment>
<gene>
    <name evidence="11" type="ordered locus">TPASS_0875</name>
</gene>
<dbReference type="SMR" id="A0A0H3BLL7"/>
<reference evidence="11 12" key="1">
    <citation type="journal article" date="2008" name="BMC Microbiol.">
        <title>Complete genome sequence of Treponema pallidum ssp. pallidum strain SS14 determined with oligonucleotide arrays.</title>
        <authorList>
            <person name="Matejkova P."/>
            <person name="Strouhal M."/>
            <person name="Smajs D."/>
            <person name="Norris S.J."/>
            <person name="Palzkill T."/>
            <person name="Petrosino J.F."/>
            <person name="Sodergren E."/>
            <person name="Norton J.E."/>
            <person name="Singh J."/>
            <person name="Richmond T.A."/>
            <person name="Molla M.N."/>
            <person name="Albert T.J."/>
            <person name="Weinstock G.M."/>
        </authorList>
    </citation>
    <scope>NUCLEOTIDE SEQUENCE [LARGE SCALE GENOMIC DNA]</scope>
    <source>
        <strain evidence="11 12">SS14</strain>
    </source>
</reference>
<dbReference type="EMBL" id="CP000805">
    <property type="protein sequence ID" value="ACD71291.1"/>
    <property type="molecule type" value="Genomic_DNA"/>
</dbReference>
<evidence type="ECO:0000256" key="8">
    <source>
        <dbReference type="ARBA" id="ARBA00022840"/>
    </source>
</evidence>
<dbReference type="KEGG" id="tpp:TPASS_0875"/>
<keyword evidence="7" id="KW-0547">Nucleotide-binding</keyword>
<accession>A0A0H3BLL7</accession>
<dbReference type="GeneID" id="93876629"/>
<evidence type="ECO:0000256" key="2">
    <source>
        <dbReference type="ARBA" id="ARBA00007599"/>
    </source>
</evidence>
<evidence type="ECO:0000256" key="7">
    <source>
        <dbReference type="ARBA" id="ARBA00022741"/>
    </source>
</evidence>
<evidence type="ECO:0000256" key="3">
    <source>
        <dbReference type="ARBA" id="ARBA00019010"/>
    </source>
</evidence>
<evidence type="ECO:0000256" key="10">
    <source>
        <dbReference type="ARBA" id="ARBA00032441"/>
    </source>
</evidence>
<dbReference type="RefSeq" id="WP_010882318.1">
    <property type="nucleotide sequence ID" value="NC_010741.1"/>
</dbReference>
<organism evidence="11 12">
    <name type="scientific">Treponema pallidum subsp. pallidum (strain SS14)</name>
    <dbReference type="NCBI Taxonomy" id="455434"/>
    <lineage>
        <taxon>Bacteria</taxon>
        <taxon>Pseudomonadati</taxon>
        <taxon>Spirochaetota</taxon>
        <taxon>Spirochaetia</taxon>
        <taxon>Spirochaetales</taxon>
        <taxon>Treponemataceae</taxon>
        <taxon>Treponema</taxon>
    </lineage>
</organism>
<sequence length="135" mass="14672">MRCVSRSAQDTARWGTVVGRLLEEGSVVVLQGALAAGKTCFVKGLALGLGIQEEITSPTFTLLAVYHGRLTLYHMDVYRLASLEDFFDIGAQECVYGTGVCVIEWGERVASELPEYTVTISLRVLADGNREITVA</sequence>
<dbReference type="PANTHER" id="PTHR33540:SF2">
    <property type="entry name" value="TRNA THREONYLCARBAMOYLADENOSINE BIOSYNTHESIS PROTEIN TSAE"/>
    <property type="match status" value="1"/>
</dbReference>
<evidence type="ECO:0000256" key="5">
    <source>
        <dbReference type="ARBA" id="ARBA00022694"/>
    </source>
</evidence>
<evidence type="ECO:0000313" key="11">
    <source>
        <dbReference type="EMBL" id="ACD71291.1"/>
    </source>
</evidence>
<dbReference type="Pfam" id="PF02367">
    <property type="entry name" value="TsaE"/>
    <property type="match status" value="1"/>
</dbReference>
<dbReference type="InterPro" id="IPR027417">
    <property type="entry name" value="P-loop_NTPase"/>
</dbReference>
<dbReference type="NCBIfam" id="TIGR00150">
    <property type="entry name" value="T6A_YjeE"/>
    <property type="match status" value="1"/>
</dbReference>
<keyword evidence="6" id="KW-0479">Metal-binding</keyword>
<evidence type="ECO:0000256" key="4">
    <source>
        <dbReference type="ARBA" id="ARBA00022490"/>
    </source>
</evidence>
<dbReference type="SUPFAM" id="SSF52540">
    <property type="entry name" value="P-loop containing nucleoside triphosphate hydrolases"/>
    <property type="match status" value="1"/>
</dbReference>
<protein>
    <recommendedName>
        <fullName evidence="3">tRNA threonylcarbamoyladenosine biosynthesis protein TsaE</fullName>
    </recommendedName>
    <alternativeName>
        <fullName evidence="10">t(6)A37 threonylcarbamoyladenosine biosynthesis protein TsaE</fullName>
    </alternativeName>
</protein>
<dbReference type="InterPro" id="IPR003442">
    <property type="entry name" value="T6A_TsaE"/>
</dbReference>
<proteinExistence type="inferred from homology"/>
<dbReference type="GO" id="GO:0005524">
    <property type="term" value="F:ATP binding"/>
    <property type="evidence" value="ECO:0007669"/>
    <property type="project" value="UniProtKB-KW"/>
</dbReference>
<dbReference type="GO" id="GO:0002949">
    <property type="term" value="P:tRNA threonylcarbamoyladenosine modification"/>
    <property type="evidence" value="ECO:0007669"/>
    <property type="project" value="InterPro"/>
</dbReference>
<keyword evidence="8" id="KW-0067">ATP-binding</keyword>
<evidence type="ECO:0000256" key="9">
    <source>
        <dbReference type="ARBA" id="ARBA00022842"/>
    </source>
</evidence>
<dbReference type="GO" id="GO:0005737">
    <property type="term" value="C:cytoplasm"/>
    <property type="evidence" value="ECO:0007669"/>
    <property type="project" value="UniProtKB-SubCell"/>
</dbReference>
<keyword evidence="9" id="KW-0460">Magnesium</keyword>